<proteinExistence type="predicted"/>
<protein>
    <submittedName>
        <fullName evidence="1">Uncharacterized protein</fullName>
    </submittedName>
</protein>
<gene>
    <name evidence="1" type="ORF">APLA_LOCUS2385</name>
</gene>
<evidence type="ECO:0000313" key="2">
    <source>
        <dbReference type="Proteomes" id="UP000494106"/>
    </source>
</evidence>
<evidence type="ECO:0000313" key="1">
    <source>
        <dbReference type="EMBL" id="CAB3225160.1"/>
    </source>
</evidence>
<accession>A0A8S0Z0W9</accession>
<dbReference type="Proteomes" id="UP000494106">
    <property type="component" value="Unassembled WGS sequence"/>
</dbReference>
<comment type="caution">
    <text evidence="1">The sequence shown here is derived from an EMBL/GenBank/DDBJ whole genome shotgun (WGS) entry which is preliminary data.</text>
</comment>
<organism evidence="1 2">
    <name type="scientific">Arctia plantaginis</name>
    <name type="common">Wood tiger moth</name>
    <name type="synonym">Phalaena plantaginis</name>
    <dbReference type="NCBI Taxonomy" id="874455"/>
    <lineage>
        <taxon>Eukaryota</taxon>
        <taxon>Metazoa</taxon>
        <taxon>Ecdysozoa</taxon>
        <taxon>Arthropoda</taxon>
        <taxon>Hexapoda</taxon>
        <taxon>Insecta</taxon>
        <taxon>Pterygota</taxon>
        <taxon>Neoptera</taxon>
        <taxon>Endopterygota</taxon>
        <taxon>Lepidoptera</taxon>
        <taxon>Glossata</taxon>
        <taxon>Ditrysia</taxon>
        <taxon>Noctuoidea</taxon>
        <taxon>Erebidae</taxon>
        <taxon>Arctiinae</taxon>
        <taxon>Arctia</taxon>
    </lineage>
</organism>
<dbReference type="EMBL" id="CADEBC010000205">
    <property type="protein sequence ID" value="CAB3225160.1"/>
    <property type="molecule type" value="Genomic_DNA"/>
</dbReference>
<dbReference type="AlphaFoldDB" id="A0A8S0Z0W9"/>
<name>A0A8S0Z0W9_ARCPL</name>
<dbReference type="OrthoDB" id="7156217at2759"/>
<sequence length="118" mass="13266">MLAPCEIVSLVPIVSVREFRCARRLYTPLRTSGERRWCASRHFVTWLWLQEAGIARRRTDLAERVSSRAVKYSPVAGDAVEASGGAAITTVYRSAADPAASRSVHTYRYVEIPHVLEY</sequence>
<reference evidence="1 2" key="1">
    <citation type="submission" date="2020-04" db="EMBL/GenBank/DDBJ databases">
        <authorList>
            <person name="Wallbank WR R."/>
            <person name="Pardo Diaz C."/>
            <person name="Kozak K."/>
            <person name="Martin S."/>
            <person name="Jiggins C."/>
            <person name="Moest M."/>
            <person name="Warren A I."/>
            <person name="Byers J.R.P. K."/>
            <person name="Montejo-Kovacevich G."/>
            <person name="Yen C E."/>
        </authorList>
    </citation>
    <scope>NUCLEOTIDE SEQUENCE [LARGE SCALE GENOMIC DNA]</scope>
</reference>
<keyword evidence="2" id="KW-1185">Reference proteome</keyword>